<dbReference type="InParanoid" id="A0A212EU96"/>
<sequence>MPRNYQRTTSRQSWSKKSMEQAISAWKENKMGWELAAKTFGVPQATLRRHALNTNKTLESSSKGLGRFKATFPLEIERELVDHIKFLETRLFGLTRTAVQELAYELAEKNGFDHAFNKDKKRAGQEWYEGFLKRNPDISLRTPEPTSAARAQAFNRPQVTRFFQIYEEFLNTHKLEPQRIYNMDESGLTTVQKPQKVLATKGRKQICCLKSPERGSNVTVVCCTNAIGSYIPPCMIFPRKNMKNELIDEAPTGTLGLAQESGWMNTDVFVKWLKHFQSHTKASKDDQVLLICDGHASHKTIEALTYAKENGINMLCLPPHCTHRMQPLDVSIYGPLKTFYNQEISKWLKNHPGRVVTHLQIGGLFAQAYGKAATVQNASNGFKSTGLWPINPDIFPDYMFEPAETTNIPLDQVNDADTEPEPEAEPVYARLSPVENENPTPTQADLDNMNVSTPEPLETQNTMTQMNAIPEDEERPLNPDIGAIVSEDLVTNAQESLTVESSIATHDDDVEPGSSKSLQFPIAILSPAPQGQFIRGQGKRKLNTAKGHWLLTSTPNMEEVIEKNRPKDPPAKKKRQVKKVLFDDGKSNSIKKSTVKSTVVEAPKKRQMPTRQRRTAQTIDSSSDIEDIAAENEDDDDCPCIYCNDLYSRSKPGESWLRCMSCFSWAHASCADVSGKTKRFICELCSSGIGAGINGDLRTPAEDGWRALFEAQQTSMRLLVEALSNPPRTEDKTITLPKFEPEVADSDARAWLATADICLSDRNIQGSQLVLILSKAMGGGQVTAGRCGRPNIGGAAAAGLNIPRRVPLHRTNHNTNADISRSNARRVVVRMKLRLGNLEDRKIKSYLRHLQSGLVSEDDLDGEDSYDEFHEADEIIRVLQKENDDDVGDGK</sequence>
<comment type="caution">
    <text evidence="4">The sequence shown here is derived from an EMBL/GenBank/DDBJ whole genome shotgun (WGS) entry which is preliminary data.</text>
</comment>
<evidence type="ECO:0000256" key="1">
    <source>
        <dbReference type="ARBA" id="ARBA00004123"/>
    </source>
</evidence>
<evidence type="ECO:0000256" key="2">
    <source>
        <dbReference type="SAM" id="MobiDB-lite"/>
    </source>
</evidence>
<dbReference type="SUPFAM" id="SSF57903">
    <property type="entry name" value="FYVE/PHD zinc finger"/>
    <property type="match status" value="1"/>
</dbReference>
<reference evidence="4 5" key="1">
    <citation type="journal article" date="2011" name="Cell">
        <title>The monarch butterfly genome yields insights into long-distance migration.</title>
        <authorList>
            <person name="Zhan S."/>
            <person name="Merlin C."/>
            <person name="Boore J.L."/>
            <person name="Reppert S.M."/>
        </authorList>
    </citation>
    <scope>NUCLEOTIDE SEQUENCE [LARGE SCALE GENOMIC DNA]</scope>
    <source>
        <strain evidence="4">F-2</strain>
    </source>
</reference>
<dbReference type="eggNOG" id="KOG3105">
    <property type="taxonomic scope" value="Eukaryota"/>
</dbReference>
<dbReference type="GO" id="GO:0003677">
    <property type="term" value="F:DNA binding"/>
    <property type="evidence" value="ECO:0007669"/>
    <property type="project" value="TreeGrafter"/>
</dbReference>
<accession>A0A212EU96</accession>
<dbReference type="Gene3D" id="1.10.10.60">
    <property type="entry name" value="Homeodomain-like"/>
    <property type="match status" value="1"/>
</dbReference>
<dbReference type="SUPFAM" id="SSF46689">
    <property type="entry name" value="Homeodomain-like"/>
    <property type="match status" value="1"/>
</dbReference>
<name>A0A212EU96_DANPL</name>
<evidence type="ECO:0000313" key="5">
    <source>
        <dbReference type="Proteomes" id="UP000007151"/>
    </source>
</evidence>
<dbReference type="Pfam" id="PF03184">
    <property type="entry name" value="DDE_1"/>
    <property type="match status" value="1"/>
</dbReference>
<dbReference type="KEGG" id="dpl:KGM_200471"/>
<evidence type="ECO:0000259" key="3">
    <source>
        <dbReference type="Pfam" id="PF03184"/>
    </source>
</evidence>
<proteinExistence type="predicted"/>
<dbReference type="Gene3D" id="3.30.420.10">
    <property type="entry name" value="Ribonuclease H-like superfamily/Ribonuclease H"/>
    <property type="match status" value="1"/>
</dbReference>
<dbReference type="Gene3D" id="3.30.40.10">
    <property type="entry name" value="Zinc/RING finger domain, C3HC4 (zinc finger)"/>
    <property type="match status" value="1"/>
</dbReference>
<dbReference type="InterPro" id="IPR011011">
    <property type="entry name" value="Znf_FYVE_PHD"/>
</dbReference>
<dbReference type="EMBL" id="AGBW02012433">
    <property type="protein sequence ID" value="OWR45073.1"/>
    <property type="molecule type" value="Genomic_DNA"/>
</dbReference>
<feature type="domain" description="DDE-1" evidence="3">
    <location>
        <begin position="217"/>
        <end position="351"/>
    </location>
</feature>
<dbReference type="InterPro" id="IPR009057">
    <property type="entry name" value="Homeodomain-like_sf"/>
</dbReference>
<dbReference type="InterPro" id="IPR050863">
    <property type="entry name" value="CenT-Element_Derived"/>
</dbReference>
<dbReference type="CDD" id="cd15489">
    <property type="entry name" value="PHD_SF"/>
    <property type="match status" value="1"/>
</dbReference>
<protein>
    <recommendedName>
        <fullName evidence="3">DDE-1 domain-containing protein</fullName>
    </recommendedName>
</protein>
<keyword evidence="5" id="KW-1185">Reference proteome</keyword>
<dbReference type="InterPro" id="IPR036397">
    <property type="entry name" value="RNaseH_sf"/>
</dbReference>
<comment type="subcellular location">
    <subcellularLocation>
        <location evidence="1">Nucleus</location>
    </subcellularLocation>
</comment>
<organism evidence="4 5">
    <name type="scientific">Danaus plexippus plexippus</name>
    <dbReference type="NCBI Taxonomy" id="278856"/>
    <lineage>
        <taxon>Eukaryota</taxon>
        <taxon>Metazoa</taxon>
        <taxon>Ecdysozoa</taxon>
        <taxon>Arthropoda</taxon>
        <taxon>Hexapoda</taxon>
        <taxon>Insecta</taxon>
        <taxon>Pterygota</taxon>
        <taxon>Neoptera</taxon>
        <taxon>Endopterygota</taxon>
        <taxon>Lepidoptera</taxon>
        <taxon>Glossata</taxon>
        <taxon>Ditrysia</taxon>
        <taxon>Papilionoidea</taxon>
        <taxon>Nymphalidae</taxon>
        <taxon>Danainae</taxon>
        <taxon>Danaini</taxon>
        <taxon>Danaina</taxon>
        <taxon>Danaus</taxon>
        <taxon>Danaus</taxon>
    </lineage>
</organism>
<dbReference type="GO" id="GO:0005634">
    <property type="term" value="C:nucleus"/>
    <property type="evidence" value="ECO:0007669"/>
    <property type="project" value="UniProtKB-SubCell"/>
</dbReference>
<dbReference type="PANTHER" id="PTHR19303">
    <property type="entry name" value="TRANSPOSON"/>
    <property type="match status" value="1"/>
</dbReference>
<feature type="region of interest" description="Disordered" evidence="2">
    <location>
        <begin position="592"/>
        <end position="626"/>
    </location>
</feature>
<gene>
    <name evidence="4" type="ORF">KGM_200471</name>
</gene>
<dbReference type="PANTHER" id="PTHR19303:SF71">
    <property type="entry name" value="ZINC FINGER PHD-TYPE DOMAIN-CONTAINING PROTEIN"/>
    <property type="match status" value="1"/>
</dbReference>
<dbReference type="Proteomes" id="UP000007151">
    <property type="component" value="Unassembled WGS sequence"/>
</dbReference>
<evidence type="ECO:0000313" key="4">
    <source>
        <dbReference type="EMBL" id="OWR45073.1"/>
    </source>
</evidence>
<feature type="compositionally biased region" description="Basic residues" evidence="2">
    <location>
        <begin position="605"/>
        <end position="614"/>
    </location>
</feature>
<dbReference type="InterPro" id="IPR013083">
    <property type="entry name" value="Znf_RING/FYVE/PHD"/>
</dbReference>
<dbReference type="AlphaFoldDB" id="A0A212EU96"/>
<dbReference type="InterPro" id="IPR004875">
    <property type="entry name" value="DDE_SF_endonuclease_dom"/>
</dbReference>